<evidence type="ECO:0000313" key="2">
    <source>
        <dbReference type="WBParaSite" id="RSKR_0000711700.1"/>
    </source>
</evidence>
<proteinExistence type="predicted"/>
<dbReference type="Proteomes" id="UP000095286">
    <property type="component" value="Unplaced"/>
</dbReference>
<evidence type="ECO:0000313" key="1">
    <source>
        <dbReference type="Proteomes" id="UP000095286"/>
    </source>
</evidence>
<organism evidence="1 2">
    <name type="scientific">Rhabditophanes sp. KR3021</name>
    <dbReference type="NCBI Taxonomy" id="114890"/>
    <lineage>
        <taxon>Eukaryota</taxon>
        <taxon>Metazoa</taxon>
        <taxon>Ecdysozoa</taxon>
        <taxon>Nematoda</taxon>
        <taxon>Chromadorea</taxon>
        <taxon>Rhabditida</taxon>
        <taxon>Tylenchina</taxon>
        <taxon>Panagrolaimomorpha</taxon>
        <taxon>Strongyloidoidea</taxon>
        <taxon>Alloionematidae</taxon>
        <taxon>Rhabditophanes</taxon>
    </lineage>
</organism>
<name>A0AC35U363_9BILA</name>
<reference evidence="2" key="1">
    <citation type="submission" date="2016-11" db="UniProtKB">
        <authorList>
            <consortium name="WormBaseParasite"/>
        </authorList>
    </citation>
    <scope>IDENTIFICATION</scope>
    <source>
        <strain evidence="2">KR3021</strain>
    </source>
</reference>
<dbReference type="WBParaSite" id="RSKR_0000711700.1">
    <property type="protein sequence ID" value="RSKR_0000711700.1"/>
    <property type="gene ID" value="RSKR_0000711700"/>
</dbReference>
<protein>
    <submittedName>
        <fullName evidence="2">Glutathione S-transferase</fullName>
    </submittedName>
</protein>
<sequence>MSSEKITFTYFDGMGRGEVTRILLHYVGQEYNDVRISFEQWPKIKADQPFKRVPVIDIDGVQIAQSRAIEQLFARRFNLLGKDEIENALIMQYLLSIDDSQEFGRGILHDKDEEKKKQRIEVYVNQTVKPLLVSLEGFLNKNGTGYFVGSNITLADLGIFQYLWIIEHKYGVVLTGALKEFLQKIGREPKIQKYISSRPESYF</sequence>
<accession>A0AC35U363</accession>